<dbReference type="KEGG" id="kaf:KAFR_0A07450"/>
<dbReference type="AlphaFoldDB" id="H2AP79"/>
<reference evidence="4 5" key="1">
    <citation type="journal article" date="2011" name="Proc. Natl. Acad. Sci. U.S.A.">
        <title>Evolutionary erosion of yeast sex chromosomes by mating-type switching accidents.</title>
        <authorList>
            <person name="Gordon J.L."/>
            <person name="Armisen D."/>
            <person name="Proux-Wera E."/>
            <person name="Oheigeartaigh S.S."/>
            <person name="Byrne K.P."/>
            <person name="Wolfe K.H."/>
        </authorList>
    </citation>
    <scope>NUCLEOTIDE SEQUENCE [LARGE SCALE GENOMIC DNA]</scope>
    <source>
        <strain evidence="5">ATCC 22294 / BCRC 22015 / CBS 2517 / CECT 1963 / NBRC 1671 / NRRL Y-8276</strain>
    </source>
</reference>
<dbReference type="Proteomes" id="UP000005220">
    <property type="component" value="Chromosome 1"/>
</dbReference>
<dbReference type="Pfam" id="PF01557">
    <property type="entry name" value="FAA_hydrolase"/>
    <property type="match status" value="1"/>
</dbReference>
<organism evidence="4 5">
    <name type="scientific">Kazachstania africana (strain ATCC 22294 / BCRC 22015 / CBS 2517 / CECT 1963 / NBRC 1671 / NRRL Y-8276)</name>
    <name type="common">Yeast</name>
    <name type="synonym">Kluyveromyces africanus</name>
    <dbReference type="NCBI Taxonomy" id="1071382"/>
    <lineage>
        <taxon>Eukaryota</taxon>
        <taxon>Fungi</taxon>
        <taxon>Dikarya</taxon>
        <taxon>Ascomycota</taxon>
        <taxon>Saccharomycotina</taxon>
        <taxon>Saccharomycetes</taxon>
        <taxon>Saccharomycetales</taxon>
        <taxon>Saccharomycetaceae</taxon>
        <taxon>Kazachstania</taxon>
    </lineage>
</organism>
<dbReference type="InterPro" id="IPR036663">
    <property type="entry name" value="Fumarylacetoacetase_C_sf"/>
</dbReference>
<dbReference type="OrthoDB" id="74910at2759"/>
<gene>
    <name evidence="4" type="primary">KAFR0A07450</name>
    <name evidence="4" type="ORF">KAFR_0A07450</name>
</gene>
<dbReference type="InterPro" id="IPR011234">
    <property type="entry name" value="Fumarylacetoacetase-like_C"/>
</dbReference>
<dbReference type="PANTHER" id="PTHR11820:SF7">
    <property type="entry name" value="ACYLPYRUVASE FAHD1, MITOCHONDRIAL"/>
    <property type="match status" value="1"/>
</dbReference>
<dbReference type="GO" id="GO:0005739">
    <property type="term" value="C:mitochondrion"/>
    <property type="evidence" value="ECO:0007669"/>
    <property type="project" value="TreeGrafter"/>
</dbReference>
<feature type="domain" description="Fumarylacetoacetase-like C-terminal" evidence="3">
    <location>
        <begin position="11"/>
        <end position="229"/>
    </location>
</feature>
<dbReference type="GeneID" id="13885924"/>
<evidence type="ECO:0000256" key="1">
    <source>
        <dbReference type="ARBA" id="ARBA00010211"/>
    </source>
</evidence>
<dbReference type="PANTHER" id="PTHR11820">
    <property type="entry name" value="ACYLPYRUVASE"/>
    <property type="match status" value="1"/>
</dbReference>
<dbReference type="GO" id="GO:0006107">
    <property type="term" value="P:oxaloacetate metabolic process"/>
    <property type="evidence" value="ECO:0007669"/>
    <property type="project" value="EnsemblFungi"/>
</dbReference>
<dbReference type="eggNOG" id="KOG1535">
    <property type="taxonomic scope" value="Eukaryota"/>
</dbReference>
<dbReference type="SUPFAM" id="SSF56529">
    <property type="entry name" value="FAH"/>
    <property type="match status" value="1"/>
</dbReference>
<dbReference type="Gene3D" id="3.90.850.10">
    <property type="entry name" value="Fumarylacetoacetase-like, C-terminal domain"/>
    <property type="match status" value="1"/>
</dbReference>
<keyword evidence="5" id="KW-1185">Reference proteome</keyword>
<accession>H2AP79</accession>
<dbReference type="GO" id="GO:0046872">
    <property type="term" value="F:metal ion binding"/>
    <property type="evidence" value="ECO:0007669"/>
    <property type="project" value="UniProtKB-KW"/>
</dbReference>
<comment type="similarity">
    <text evidence="1">Belongs to the FAH family.</text>
</comment>
<dbReference type="FunCoup" id="H2AP79">
    <property type="interactions" value="500"/>
</dbReference>
<dbReference type="GO" id="GO:0018773">
    <property type="term" value="F:acetylpyruvate hydrolase activity"/>
    <property type="evidence" value="ECO:0007669"/>
    <property type="project" value="TreeGrafter"/>
</dbReference>
<dbReference type="STRING" id="1071382.H2AP79"/>
<dbReference type="InParanoid" id="H2AP79"/>
<dbReference type="HOGENOM" id="CLU_028458_5_0_1"/>
<evidence type="ECO:0000259" key="3">
    <source>
        <dbReference type="Pfam" id="PF01557"/>
    </source>
</evidence>
<sequence>MSFEYLNSVRKIVCIGRNYAEHIKELNNTVPKRPFYFLKPTSSIITPCGRKSAKKLNGATFQGLNEDGTNPSPIYVPANVQVHHEIELALVIGKYISNVDPRKYTMNDLLNSVTGVALALDLTGRNVQNDAKAKGLPWTLAKGYDTFCPISEMIPISRLDRLENCFQLKCFVNGELRQDGSTSLMLNSLPKIVSSIAQSITLEPGDLVLTGTPAGVGELKTGDTISGELHYNNARIVEMAFDVENRPGTYEY</sequence>
<keyword evidence="2" id="KW-0479">Metal-binding</keyword>
<evidence type="ECO:0000313" key="5">
    <source>
        <dbReference type="Proteomes" id="UP000005220"/>
    </source>
</evidence>
<evidence type="ECO:0000313" key="4">
    <source>
        <dbReference type="EMBL" id="CCF56179.1"/>
    </source>
</evidence>
<dbReference type="EMBL" id="HE650821">
    <property type="protein sequence ID" value="CCF56179.1"/>
    <property type="molecule type" value="Genomic_DNA"/>
</dbReference>
<evidence type="ECO:0000256" key="2">
    <source>
        <dbReference type="ARBA" id="ARBA00022723"/>
    </source>
</evidence>
<dbReference type="GO" id="GO:0050163">
    <property type="term" value="F:oxaloacetate tautomerase activity"/>
    <property type="evidence" value="ECO:0007669"/>
    <property type="project" value="EnsemblFungi"/>
</dbReference>
<proteinExistence type="inferred from homology"/>
<name>H2AP79_KAZAF</name>
<dbReference type="RefSeq" id="XP_003955314.1">
    <property type="nucleotide sequence ID" value="XM_003955265.1"/>
</dbReference>
<protein>
    <recommendedName>
        <fullName evidence="3">Fumarylacetoacetase-like C-terminal domain-containing protein</fullName>
    </recommendedName>
</protein>